<comment type="caution">
    <text evidence="1">The sequence shown here is derived from an EMBL/GenBank/DDBJ whole genome shotgun (WGS) entry which is preliminary data.</text>
</comment>
<accession>A0ABS8W4Y2</accession>
<proteinExistence type="predicted"/>
<keyword evidence="2" id="KW-1185">Reference proteome</keyword>
<evidence type="ECO:0000313" key="2">
    <source>
        <dbReference type="Proteomes" id="UP000823775"/>
    </source>
</evidence>
<evidence type="ECO:0000313" key="1">
    <source>
        <dbReference type="EMBL" id="MCE2055879.1"/>
    </source>
</evidence>
<gene>
    <name evidence="1" type="ORF">HAX54_043654</name>
</gene>
<reference evidence="1 2" key="1">
    <citation type="journal article" date="2021" name="BMC Genomics">
        <title>Datura genome reveals duplications of psychoactive alkaloid biosynthetic genes and high mutation rate following tissue culture.</title>
        <authorList>
            <person name="Rajewski A."/>
            <person name="Carter-House D."/>
            <person name="Stajich J."/>
            <person name="Litt A."/>
        </authorList>
    </citation>
    <scope>NUCLEOTIDE SEQUENCE [LARGE SCALE GENOMIC DNA]</scope>
    <source>
        <strain evidence="1">AR-01</strain>
    </source>
</reference>
<name>A0ABS8W4Y2_DATST</name>
<organism evidence="1 2">
    <name type="scientific">Datura stramonium</name>
    <name type="common">Jimsonweed</name>
    <name type="synonym">Common thornapple</name>
    <dbReference type="NCBI Taxonomy" id="4076"/>
    <lineage>
        <taxon>Eukaryota</taxon>
        <taxon>Viridiplantae</taxon>
        <taxon>Streptophyta</taxon>
        <taxon>Embryophyta</taxon>
        <taxon>Tracheophyta</taxon>
        <taxon>Spermatophyta</taxon>
        <taxon>Magnoliopsida</taxon>
        <taxon>eudicotyledons</taxon>
        <taxon>Gunneridae</taxon>
        <taxon>Pentapetalae</taxon>
        <taxon>asterids</taxon>
        <taxon>lamiids</taxon>
        <taxon>Solanales</taxon>
        <taxon>Solanaceae</taxon>
        <taxon>Solanoideae</taxon>
        <taxon>Datureae</taxon>
        <taxon>Datura</taxon>
    </lineage>
</organism>
<sequence>MQERPCWFGERDRKLQGVRAVGSEAWRRWRKGRGLAEEVDVDEVRTPIRRTERSGGSRDSQVDGGVGCWKLVV</sequence>
<protein>
    <submittedName>
        <fullName evidence="1">Uncharacterized protein</fullName>
    </submittedName>
</protein>
<dbReference type="EMBL" id="JACEIK010006554">
    <property type="protein sequence ID" value="MCE2055879.1"/>
    <property type="molecule type" value="Genomic_DNA"/>
</dbReference>
<dbReference type="Proteomes" id="UP000823775">
    <property type="component" value="Unassembled WGS sequence"/>
</dbReference>